<dbReference type="SUPFAM" id="SSF58113">
    <property type="entry name" value="Apolipoprotein A-I"/>
    <property type="match status" value="1"/>
</dbReference>
<evidence type="ECO:0000256" key="12">
    <source>
        <dbReference type="ARBA" id="ARBA00023221"/>
    </source>
</evidence>
<keyword evidence="4" id="KW-0964">Secreted</keyword>
<evidence type="ECO:0000256" key="5">
    <source>
        <dbReference type="ARBA" id="ARBA00022548"/>
    </source>
</evidence>
<keyword evidence="8" id="KW-0345">HDL</keyword>
<dbReference type="GO" id="GO:0042157">
    <property type="term" value="P:lipoprotein metabolic process"/>
    <property type="evidence" value="ECO:0007669"/>
    <property type="project" value="InterPro"/>
</dbReference>
<keyword evidence="6" id="KW-0732">Signal</keyword>
<dbReference type="GO" id="GO:0033344">
    <property type="term" value="P:cholesterol efflux"/>
    <property type="evidence" value="ECO:0007669"/>
    <property type="project" value="TreeGrafter"/>
</dbReference>
<accession>A0A9Q1FXG0</accession>
<dbReference type="GO" id="GO:0008203">
    <property type="term" value="P:cholesterol metabolic process"/>
    <property type="evidence" value="ECO:0007669"/>
    <property type="project" value="UniProtKB-KW"/>
</dbReference>
<name>A0A9Q1FXG0_SYNKA</name>
<dbReference type="OrthoDB" id="8727817at2759"/>
<keyword evidence="12" id="KW-0753">Steroid metabolism</keyword>
<evidence type="ECO:0000256" key="14">
    <source>
        <dbReference type="SAM" id="MobiDB-lite"/>
    </source>
</evidence>
<evidence type="ECO:0000256" key="7">
    <source>
        <dbReference type="ARBA" id="ARBA00022737"/>
    </source>
</evidence>
<comment type="subcellular location">
    <subcellularLocation>
        <location evidence="1">Secreted</location>
    </subcellularLocation>
</comment>
<evidence type="ECO:0000256" key="11">
    <source>
        <dbReference type="ARBA" id="ARBA00023166"/>
    </source>
</evidence>
<evidence type="ECO:0000256" key="9">
    <source>
        <dbReference type="ARBA" id="ARBA00023055"/>
    </source>
</evidence>
<organism evidence="15 16">
    <name type="scientific">Synaphobranchus kaupii</name>
    <name type="common">Kaup's arrowtooth eel</name>
    <dbReference type="NCBI Taxonomy" id="118154"/>
    <lineage>
        <taxon>Eukaryota</taxon>
        <taxon>Metazoa</taxon>
        <taxon>Chordata</taxon>
        <taxon>Craniata</taxon>
        <taxon>Vertebrata</taxon>
        <taxon>Euteleostomi</taxon>
        <taxon>Actinopterygii</taxon>
        <taxon>Neopterygii</taxon>
        <taxon>Teleostei</taxon>
        <taxon>Anguilliformes</taxon>
        <taxon>Synaphobranchidae</taxon>
        <taxon>Synaphobranchus</taxon>
    </lineage>
</organism>
<keyword evidence="3" id="KW-0813">Transport</keyword>
<keyword evidence="10" id="KW-0443">Lipid metabolism</keyword>
<dbReference type="Proteomes" id="UP001152622">
    <property type="component" value="Chromosome 3"/>
</dbReference>
<dbReference type="GO" id="GO:0060228">
    <property type="term" value="F:phosphatidylcholine-sterol O-acyltransferase activator activity"/>
    <property type="evidence" value="ECO:0007669"/>
    <property type="project" value="TreeGrafter"/>
</dbReference>
<evidence type="ECO:0000256" key="2">
    <source>
        <dbReference type="ARBA" id="ARBA00008788"/>
    </source>
</evidence>
<feature type="region of interest" description="Disordered" evidence="14">
    <location>
        <begin position="1"/>
        <end position="26"/>
    </location>
</feature>
<dbReference type="PANTHER" id="PTHR18976">
    <property type="entry name" value="APOLIPOPROTEIN"/>
    <property type="match status" value="1"/>
</dbReference>
<dbReference type="GO" id="GO:1903561">
    <property type="term" value="C:extracellular vesicle"/>
    <property type="evidence" value="ECO:0007669"/>
    <property type="project" value="TreeGrafter"/>
</dbReference>
<evidence type="ECO:0000313" key="15">
    <source>
        <dbReference type="EMBL" id="KAJ8369043.1"/>
    </source>
</evidence>
<comment type="function">
    <text evidence="13">Participates in the reverse transport of cholesterol from tissues to the liver for excretion by promoting cholesterol efflux from tissues and by acting as a cofactor for the lecithin cholesterol acyltransferase (LCAT).</text>
</comment>
<dbReference type="PANTHER" id="PTHR18976:SF11">
    <property type="entry name" value="APOLIPOPROTEIN A-I"/>
    <property type="match status" value="1"/>
</dbReference>
<gene>
    <name evidence="15" type="ORF">SKAU_G00090710</name>
</gene>
<evidence type="ECO:0000256" key="1">
    <source>
        <dbReference type="ARBA" id="ARBA00004613"/>
    </source>
</evidence>
<evidence type="ECO:0000256" key="13">
    <source>
        <dbReference type="ARBA" id="ARBA00037506"/>
    </source>
</evidence>
<keyword evidence="7" id="KW-0677">Repeat</keyword>
<dbReference type="InterPro" id="IPR000074">
    <property type="entry name" value="ApoA_E"/>
</dbReference>
<dbReference type="GO" id="GO:0034361">
    <property type="term" value="C:very-low-density lipoprotein particle"/>
    <property type="evidence" value="ECO:0007669"/>
    <property type="project" value="TreeGrafter"/>
</dbReference>
<evidence type="ECO:0000313" key="16">
    <source>
        <dbReference type="Proteomes" id="UP001152622"/>
    </source>
</evidence>
<dbReference type="GO" id="GO:0033700">
    <property type="term" value="P:phospholipid efflux"/>
    <property type="evidence" value="ECO:0007669"/>
    <property type="project" value="TreeGrafter"/>
</dbReference>
<keyword evidence="9" id="KW-0445">Lipid transport</keyword>
<evidence type="ECO:0008006" key="17">
    <source>
        <dbReference type="Google" id="ProtNLM"/>
    </source>
</evidence>
<protein>
    <recommendedName>
        <fullName evidence="17">Apolipoprotein A-I</fullName>
    </recommendedName>
</protein>
<dbReference type="GO" id="GO:0042627">
    <property type="term" value="C:chylomicron"/>
    <property type="evidence" value="ECO:0007669"/>
    <property type="project" value="TreeGrafter"/>
</dbReference>
<dbReference type="InterPro" id="IPR050163">
    <property type="entry name" value="Apolipoprotein_A1/A4/E"/>
</dbReference>
<dbReference type="GO" id="GO:0055090">
    <property type="term" value="P:acylglycerol homeostasis"/>
    <property type="evidence" value="ECO:0007669"/>
    <property type="project" value="TreeGrafter"/>
</dbReference>
<keyword evidence="11" id="KW-1207">Sterol metabolism</keyword>
<evidence type="ECO:0000256" key="4">
    <source>
        <dbReference type="ARBA" id="ARBA00022525"/>
    </source>
</evidence>
<evidence type="ECO:0000256" key="10">
    <source>
        <dbReference type="ARBA" id="ARBA00023098"/>
    </source>
</evidence>
<reference evidence="15" key="1">
    <citation type="journal article" date="2023" name="Science">
        <title>Genome structures resolve the early diversification of teleost fishes.</title>
        <authorList>
            <person name="Parey E."/>
            <person name="Louis A."/>
            <person name="Montfort J."/>
            <person name="Bouchez O."/>
            <person name="Roques C."/>
            <person name="Iampietro C."/>
            <person name="Lluch J."/>
            <person name="Castinel A."/>
            <person name="Donnadieu C."/>
            <person name="Desvignes T."/>
            <person name="Floi Bucao C."/>
            <person name="Jouanno E."/>
            <person name="Wen M."/>
            <person name="Mejri S."/>
            <person name="Dirks R."/>
            <person name="Jansen H."/>
            <person name="Henkel C."/>
            <person name="Chen W.J."/>
            <person name="Zahm M."/>
            <person name="Cabau C."/>
            <person name="Klopp C."/>
            <person name="Thompson A.W."/>
            <person name="Robinson-Rechavi M."/>
            <person name="Braasch I."/>
            <person name="Lecointre G."/>
            <person name="Bobe J."/>
            <person name="Postlethwait J.H."/>
            <person name="Berthelot C."/>
            <person name="Roest Crollius H."/>
            <person name="Guiguen Y."/>
        </authorList>
    </citation>
    <scope>NUCLEOTIDE SEQUENCE</scope>
    <source>
        <strain evidence="15">WJC10195</strain>
    </source>
</reference>
<keyword evidence="16" id="KW-1185">Reference proteome</keyword>
<evidence type="ECO:0000256" key="6">
    <source>
        <dbReference type="ARBA" id="ARBA00022729"/>
    </source>
</evidence>
<comment type="similarity">
    <text evidence="2">Belongs to the apolipoprotein A1/A4/E family.</text>
</comment>
<dbReference type="GO" id="GO:0034364">
    <property type="term" value="C:high-density lipoprotein particle"/>
    <property type="evidence" value="ECO:0007669"/>
    <property type="project" value="UniProtKB-KW"/>
</dbReference>
<sequence>MGSVSKASSPAPTPPPATGRTIKDQGLFPLPHSHIEHHYTQTSIMKFVALALTILLAAGSQARFLQADAPAAPPTQVEQVRAAVGMYLKQAKETALKTLEHLDDTEYKDYKLRLSQSLDTMQTYVQSASAALSPYTDAFASQFMEGTKKMREQIKADVEQLKKDLEPKHAELKKVVDEHLEEYRVKLEPLVKEYVEDYKKRMDELKAKMEPVLIELRLKLKDNVEETKTKLAPIVEAITAKLTERLNELKALAAPYVDEYKEQLKLALTEVQDKASQTDLQSKLTPYAEDMKAKIMAMWESLSKPETA</sequence>
<dbReference type="AlphaFoldDB" id="A0A9Q1FXG0"/>
<dbReference type="EMBL" id="JAINUF010000003">
    <property type="protein sequence ID" value="KAJ8369043.1"/>
    <property type="molecule type" value="Genomic_DNA"/>
</dbReference>
<dbReference type="GO" id="GO:0005543">
    <property type="term" value="F:phospholipid binding"/>
    <property type="evidence" value="ECO:0007669"/>
    <property type="project" value="TreeGrafter"/>
</dbReference>
<dbReference type="Gene3D" id="1.20.120.20">
    <property type="entry name" value="Apolipoprotein"/>
    <property type="match status" value="2"/>
</dbReference>
<dbReference type="Pfam" id="PF01442">
    <property type="entry name" value="Apolipoprotein"/>
    <property type="match status" value="1"/>
</dbReference>
<dbReference type="GO" id="GO:0034362">
    <property type="term" value="C:low-density lipoprotein particle"/>
    <property type="evidence" value="ECO:0007669"/>
    <property type="project" value="TreeGrafter"/>
</dbReference>
<dbReference type="GO" id="GO:0120020">
    <property type="term" value="F:cholesterol transfer activity"/>
    <property type="evidence" value="ECO:0007669"/>
    <property type="project" value="TreeGrafter"/>
</dbReference>
<keyword evidence="5" id="KW-0153">Cholesterol metabolism</keyword>
<comment type="caution">
    <text evidence="15">The sequence shown here is derived from an EMBL/GenBank/DDBJ whole genome shotgun (WGS) entry which is preliminary data.</text>
</comment>
<evidence type="ECO:0000256" key="8">
    <source>
        <dbReference type="ARBA" id="ARBA00022850"/>
    </source>
</evidence>
<evidence type="ECO:0000256" key="3">
    <source>
        <dbReference type="ARBA" id="ARBA00022448"/>
    </source>
</evidence>
<proteinExistence type="inferred from homology"/>